<evidence type="ECO:0000256" key="10">
    <source>
        <dbReference type="ARBA" id="ARBA00023603"/>
    </source>
</evidence>
<feature type="transmembrane region" description="Helical" evidence="13">
    <location>
        <begin position="7"/>
        <end position="26"/>
    </location>
</feature>
<evidence type="ECO:0000256" key="9">
    <source>
        <dbReference type="ARBA" id="ARBA00023588"/>
    </source>
</evidence>
<dbReference type="EMBL" id="SJSN01000004">
    <property type="protein sequence ID" value="TCD11088.1"/>
    <property type="molecule type" value="Genomic_DNA"/>
</dbReference>
<dbReference type="GO" id="GO:0016746">
    <property type="term" value="F:acyltransferase activity"/>
    <property type="evidence" value="ECO:0007669"/>
    <property type="project" value="UniProtKB-KW"/>
</dbReference>
<reference evidence="14 15" key="1">
    <citation type="submission" date="2019-02" db="EMBL/GenBank/DDBJ databases">
        <title>Pedobacter sp. RP-3-11 sp. nov., isolated from Arctic soil.</title>
        <authorList>
            <person name="Dahal R.H."/>
        </authorList>
    </citation>
    <scope>NUCLEOTIDE SEQUENCE [LARGE SCALE GENOMIC DNA]</scope>
    <source>
        <strain evidence="14 15">RP-3-11</strain>
    </source>
</reference>
<keyword evidence="8" id="KW-0012">Acyltransferase</keyword>
<keyword evidence="5" id="KW-0732">Signal</keyword>
<accession>A0A4R0P6I6</accession>
<evidence type="ECO:0000256" key="11">
    <source>
        <dbReference type="ARBA" id="ARBA00023667"/>
    </source>
</evidence>
<dbReference type="RefSeq" id="WP_131557108.1">
    <property type="nucleotide sequence ID" value="NZ_SJSN01000004.1"/>
</dbReference>
<evidence type="ECO:0000256" key="2">
    <source>
        <dbReference type="ARBA" id="ARBA00022475"/>
    </source>
</evidence>
<keyword evidence="7 13" id="KW-0472">Membrane</keyword>
<comment type="function">
    <text evidence="12">Catalyzes the acylation of glycosyl-4,4'-diaponeurosporenoate, i.e. the esterification of glucose at the C6'' position with the carboxyl group of the C(15) fatty acid 12-methyltetradecanoic acid, to yield staphyloxanthin. This is the last step in the biosynthesis of this orange pigment, present in most staphylococci strains.</text>
</comment>
<dbReference type="AlphaFoldDB" id="A0A4R0P6I6"/>
<sequence length="188" mass="22314">MKVFFSQLINIFWTILGFSIIVWYWYVYWDPLLFSVFILLRLVMACFKLSLYQISINRALYERFGIRIVRRFVQDGDVVNNFYRQTPNTDKMTKKNSYEKLLNKTTMYERFHLFCLMFFALSDLLAVINKNYTAAVLILIGNIIYNLYPIMLQQYNRIRISKLIARKSSCLIQSNAPRLGKIEGAIIP</sequence>
<evidence type="ECO:0000256" key="4">
    <source>
        <dbReference type="ARBA" id="ARBA00022692"/>
    </source>
</evidence>
<dbReference type="OrthoDB" id="883215at2"/>
<feature type="transmembrane region" description="Helical" evidence="13">
    <location>
        <begin position="134"/>
        <end position="152"/>
    </location>
</feature>
<evidence type="ECO:0000256" key="1">
    <source>
        <dbReference type="ARBA" id="ARBA00004162"/>
    </source>
</evidence>
<feature type="transmembrane region" description="Helical" evidence="13">
    <location>
        <begin position="32"/>
        <end position="51"/>
    </location>
</feature>
<evidence type="ECO:0000256" key="12">
    <source>
        <dbReference type="ARBA" id="ARBA00025324"/>
    </source>
</evidence>
<gene>
    <name evidence="14" type="ORF">EZ449_06235</name>
</gene>
<evidence type="ECO:0000256" key="5">
    <source>
        <dbReference type="ARBA" id="ARBA00022729"/>
    </source>
</evidence>
<comment type="similarity">
    <text evidence="10">Belongs to the acyltransferase CrtO family.</text>
</comment>
<keyword evidence="3" id="KW-0808">Transferase</keyword>
<evidence type="ECO:0000256" key="6">
    <source>
        <dbReference type="ARBA" id="ARBA00022989"/>
    </source>
</evidence>
<organism evidence="14 15">
    <name type="scientific">Pedobacter frigidisoli</name>
    <dbReference type="NCBI Taxonomy" id="2530455"/>
    <lineage>
        <taxon>Bacteria</taxon>
        <taxon>Pseudomonadati</taxon>
        <taxon>Bacteroidota</taxon>
        <taxon>Sphingobacteriia</taxon>
        <taxon>Sphingobacteriales</taxon>
        <taxon>Sphingobacteriaceae</taxon>
        <taxon>Pedobacter</taxon>
    </lineage>
</organism>
<keyword evidence="4 13" id="KW-0812">Transmembrane</keyword>
<dbReference type="Pfam" id="PF18927">
    <property type="entry name" value="CrtO"/>
    <property type="match status" value="1"/>
</dbReference>
<comment type="pathway">
    <text evidence="9">Carotenoid biosynthesis; staphyloxanthin biosynthesis; staphyloxanthin from farnesyl diphosphate: step 5/5.</text>
</comment>
<evidence type="ECO:0000256" key="8">
    <source>
        <dbReference type="ARBA" id="ARBA00023315"/>
    </source>
</evidence>
<dbReference type="Proteomes" id="UP000291485">
    <property type="component" value="Unassembled WGS sequence"/>
</dbReference>
<dbReference type="InterPro" id="IPR044021">
    <property type="entry name" value="CrtO"/>
</dbReference>
<keyword evidence="2" id="KW-1003">Cell membrane</keyword>
<proteinExistence type="inferred from homology"/>
<evidence type="ECO:0000313" key="15">
    <source>
        <dbReference type="Proteomes" id="UP000291485"/>
    </source>
</evidence>
<dbReference type="UniPathway" id="UPA00029">
    <property type="reaction ID" value="UER00560"/>
</dbReference>
<comment type="subcellular location">
    <subcellularLocation>
        <location evidence="1">Cell membrane</location>
        <topology evidence="1">Single-pass membrane protein</topology>
    </subcellularLocation>
</comment>
<name>A0A4R0P6I6_9SPHI</name>
<evidence type="ECO:0000256" key="3">
    <source>
        <dbReference type="ARBA" id="ARBA00022679"/>
    </source>
</evidence>
<keyword evidence="6 13" id="KW-1133">Transmembrane helix</keyword>
<protein>
    <recommendedName>
        <fullName evidence="11">Glycosyl-4,4'-diaponeurosporenoate acyltransferase</fullName>
    </recommendedName>
</protein>
<keyword evidence="15" id="KW-1185">Reference proteome</keyword>
<dbReference type="GO" id="GO:0005886">
    <property type="term" value="C:plasma membrane"/>
    <property type="evidence" value="ECO:0007669"/>
    <property type="project" value="UniProtKB-SubCell"/>
</dbReference>
<evidence type="ECO:0000256" key="7">
    <source>
        <dbReference type="ARBA" id="ARBA00023136"/>
    </source>
</evidence>
<comment type="caution">
    <text evidence="14">The sequence shown here is derived from an EMBL/GenBank/DDBJ whole genome shotgun (WGS) entry which is preliminary data.</text>
</comment>
<evidence type="ECO:0000256" key="13">
    <source>
        <dbReference type="SAM" id="Phobius"/>
    </source>
</evidence>
<evidence type="ECO:0000313" key="14">
    <source>
        <dbReference type="EMBL" id="TCD11088.1"/>
    </source>
</evidence>
<feature type="transmembrane region" description="Helical" evidence="13">
    <location>
        <begin position="111"/>
        <end position="128"/>
    </location>
</feature>